<organism evidence="1 2">
    <name type="scientific">Paxillus rubicundulus Ve08.2h10</name>
    <dbReference type="NCBI Taxonomy" id="930991"/>
    <lineage>
        <taxon>Eukaryota</taxon>
        <taxon>Fungi</taxon>
        <taxon>Dikarya</taxon>
        <taxon>Basidiomycota</taxon>
        <taxon>Agaricomycotina</taxon>
        <taxon>Agaricomycetes</taxon>
        <taxon>Agaricomycetidae</taxon>
        <taxon>Boletales</taxon>
        <taxon>Paxilineae</taxon>
        <taxon>Paxillaceae</taxon>
        <taxon>Paxillus</taxon>
    </lineage>
</organism>
<dbReference type="AlphaFoldDB" id="A0A0D0D8B1"/>
<evidence type="ECO:0000313" key="2">
    <source>
        <dbReference type="Proteomes" id="UP000054538"/>
    </source>
</evidence>
<dbReference type="PANTHER" id="PTHR23274">
    <property type="entry name" value="DNA HELICASE-RELATED"/>
    <property type="match status" value="1"/>
</dbReference>
<gene>
    <name evidence="1" type="ORF">PAXRUDRAFT_76419</name>
</gene>
<keyword evidence="2" id="KW-1185">Reference proteome</keyword>
<reference evidence="2" key="2">
    <citation type="submission" date="2015-01" db="EMBL/GenBank/DDBJ databases">
        <title>Evolutionary Origins and Diversification of the Mycorrhizal Mutualists.</title>
        <authorList>
            <consortium name="DOE Joint Genome Institute"/>
            <consortium name="Mycorrhizal Genomics Consortium"/>
            <person name="Kohler A."/>
            <person name="Kuo A."/>
            <person name="Nagy L.G."/>
            <person name="Floudas D."/>
            <person name="Copeland A."/>
            <person name="Barry K.W."/>
            <person name="Cichocki N."/>
            <person name="Veneault-Fourrey C."/>
            <person name="LaButti K."/>
            <person name="Lindquist E.A."/>
            <person name="Lipzen A."/>
            <person name="Lundell T."/>
            <person name="Morin E."/>
            <person name="Murat C."/>
            <person name="Riley R."/>
            <person name="Ohm R."/>
            <person name="Sun H."/>
            <person name="Tunlid A."/>
            <person name="Henrissat B."/>
            <person name="Grigoriev I.V."/>
            <person name="Hibbett D.S."/>
            <person name="Martin F."/>
        </authorList>
    </citation>
    <scope>NUCLEOTIDE SEQUENCE [LARGE SCALE GENOMIC DNA]</scope>
    <source>
        <strain evidence="2">Ve08.2h10</strain>
    </source>
</reference>
<dbReference type="EMBL" id="KN825204">
    <property type="protein sequence ID" value="KIK93212.1"/>
    <property type="molecule type" value="Genomic_DNA"/>
</dbReference>
<dbReference type="Proteomes" id="UP000054538">
    <property type="component" value="Unassembled WGS sequence"/>
</dbReference>
<reference evidence="1 2" key="1">
    <citation type="submission" date="2014-04" db="EMBL/GenBank/DDBJ databases">
        <authorList>
            <consortium name="DOE Joint Genome Institute"/>
            <person name="Kuo A."/>
            <person name="Kohler A."/>
            <person name="Jargeat P."/>
            <person name="Nagy L.G."/>
            <person name="Floudas D."/>
            <person name="Copeland A."/>
            <person name="Barry K.W."/>
            <person name="Cichocki N."/>
            <person name="Veneault-Fourrey C."/>
            <person name="LaButti K."/>
            <person name="Lindquist E.A."/>
            <person name="Lipzen A."/>
            <person name="Lundell T."/>
            <person name="Morin E."/>
            <person name="Murat C."/>
            <person name="Sun H."/>
            <person name="Tunlid A."/>
            <person name="Henrissat B."/>
            <person name="Grigoriev I.V."/>
            <person name="Hibbett D.S."/>
            <person name="Martin F."/>
            <person name="Nordberg H.P."/>
            <person name="Cantor M.N."/>
            <person name="Hua S.X."/>
        </authorList>
    </citation>
    <scope>NUCLEOTIDE SEQUENCE [LARGE SCALE GENOMIC DNA]</scope>
    <source>
        <strain evidence="1 2">Ve08.2h10</strain>
    </source>
</reference>
<name>A0A0D0D8B1_9AGAM</name>
<dbReference type="GO" id="GO:0006260">
    <property type="term" value="P:DNA replication"/>
    <property type="evidence" value="ECO:0007669"/>
    <property type="project" value="TreeGrafter"/>
</dbReference>
<dbReference type="STRING" id="930991.A0A0D0D8B1"/>
<dbReference type="InParanoid" id="A0A0D0D8B1"/>
<dbReference type="PANTHER" id="PTHR23274:SF51">
    <property type="entry name" value="OS03G0423850 PROTEIN"/>
    <property type="match status" value="1"/>
</dbReference>
<dbReference type="HOGENOM" id="CLU_001324_4_4_1"/>
<dbReference type="OrthoDB" id="432234at2759"/>
<evidence type="ECO:0008006" key="3">
    <source>
        <dbReference type="Google" id="ProtNLM"/>
    </source>
</evidence>
<proteinExistence type="predicted"/>
<accession>A0A0D0D8B1</accession>
<dbReference type="GO" id="GO:0005657">
    <property type="term" value="C:replication fork"/>
    <property type="evidence" value="ECO:0007669"/>
    <property type="project" value="TreeGrafter"/>
</dbReference>
<evidence type="ECO:0000313" key="1">
    <source>
        <dbReference type="EMBL" id="KIK93212.1"/>
    </source>
</evidence>
<feature type="non-terminal residue" evidence="1">
    <location>
        <position position="1"/>
    </location>
</feature>
<protein>
    <recommendedName>
        <fullName evidence="3">DNA helicase</fullName>
    </recommendedName>
</protein>
<sequence>MLLWNLDPLHGLYNGTHMVIVNSTRHVLQCHGIQGGVDNIVLIPCMSLDANMDEFPVPLQHWQFPVQLAFSMTINKVHCILSGQSVKYVGLDLHIPIFFHRLLF</sequence>